<evidence type="ECO:0000313" key="2">
    <source>
        <dbReference type="EnsemblMetazoa" id="CapteP189325"/>
    </source>
</evidence>
<protein>
    <submittedName>
        <fullName evidence="1 2">Uncharacterized protein</fullName>
    </submittedName>
</protein>
<evidence type="ECO:0000313" key="1">
    <source>
        <dbReference type="EMBL" id="ELU06693.1"/>
    </source>
</evidence>
<gene>
    <name evidence="1" type="ORF">CAPTEDRAFT_189325</name>
</gene>
<sequence>MAETSDIPVETAIKRRVAETAYNRPQERTCVLEIANSSPAILTECVCTPGGGTFERLKWKTEDKAASCLSGFVQAKDVIDIDWGKVQECGIDGNLNMKQKCRQHFFKAKCEFVVHLK</sequence>
<reference evidence="3" key="1">
    <citation type="submission" date="2012-12" db="EMBL/GenBank/DDBJ databases">
        <authorList>
            <person name="Hellsten U."/>
            <person name="Grimwood J."/>
            <person name="Chapman J.A."/>
            <person name="Shapiro H."/>
            <person name="Aerts A."/>
            <person name="Otillar R.P."/>
            <person name="Terry A.Y."/>
            <person name="Boore J.L."/>
            <person name="Simakov O."/>
            <person name="Marletaz F."/>
            <person name="Cho S.-J."/>
            <person name="Edsinger-Gonzales E."/>
            <person name="Havlak P."/>
            <person name="Kuo D.-H."/>
            <person name="Larsson T."/>
            <person name="Lv J."/>
            <person name="Arendt D."/>
            <person name="Savage R."/>
            <person name="Osoegawa K."/>
            <person name="de Jong P."/>
            <person name="Lindberg D.R."/>
            <person name="Seaver E.C."/>
            <person name="Weisblat D.A."/>
            <person name="Putnam N.H."/>
            <person name="Grigoriev I.V."/>
            <person name="Rokhsar D.S."/>
        </authorList>
    </citation>
    <scope>NUCLEOTIDE SEQUENCE</scope>
    <source>
        <strain evidence="3">I ESC-2004</strain>
    </source>
</reference>
<dbReference type="EnsemblMetazoa" id="CapteT189325">
    <property type="protein sequence ID" value="CapteP189325"/>
    <property type="gene ID" value="CapteG189325"/>
</dbReference>
<accession>R7UKS0</accession>
<dbReference type="Proteomes" id="UP000014760">
    <property type="component" value="Unassembled WGS sequence"/>
</dbReference>
<dbReference type="EMBL" id="KB300511">
    <property type="protein sequence ID" value="ELU06693.1"/>
    <property type="molecule type" value="Genomic_DNA"/>
</dbReference>
<name>R7UKS0_CAPTE</name>
<proteinExistence type="predicted"/>
<reference evidence="2" key="3">
    <citation type="submission" date="2015-06" db="UniProtKB">
        <authorList>
            <consortium name="EnsemblMetazoa"/>
        </authorList>
    </citation>
    <scope>IDENTIFICATION</scope>
</reference>
<dbReference type="EMBL" id="AMQN01001225">
    <property type="status" value="NOT_ANNOTATED_CDS"/>
    <property type="molecule type" value="Genomic_DNA"/>
</dbReference>
<dbReference type="AlphaFoldDB" id="R7UKS0"/>
<reference evidence="1 3" key="2">
    <citation type="journal article" date="2013" name="Nature">
        <title>Insights into bilaterian evolution from three spiralian genomes.</title>
        <authorList>
            <person name="Simakov O."/>
            <person name="Marletaz F."/>
            <person name="Cho S.J."/>
            <person name="Edsinger-Gonzales E."/>
            <person name="Havlak P."/>
            <person name="Hellsten U."/>
            <person name="Kuo D.H."/>
            <person name="Larsson T."/>
            <person name="Lv J."/>
            <person name="Arendt D."/>
            <person name="Savage R."/>
            <person name="Osoegawa K."/>
            <person name="de Jong P."/>
            <person name="Grimwood J."/>
            <person name="Chapman J.A."/>
            <person name="Shapiro H."/>
            <person name="Aerts A."/>
            <person name="Otillar R.P."/>
            <person name="Terry A.Y."/>
            <person name="Boore J.L."/>
            <person name="Grigoriev I.V."/>
            <person name="Lindberg D.R."/>
            <person name="Seaver E.C."/>
            <person name="Weisblat D.A."/>
            <person name="Putnam N.H."/>
            <person name="Rokhsar D.S."/>
        </authorList>
    </citation>
    <scope>NUCLEOTIDE SEQUENCE</scope>
    <source>
        <strain evidence="1 3">I ESC-2004</strain>
    </source>
</reference>
<organism evidence="1">
    <name type="scientific">Capitella teleta</name>
    <name type="common">Polychaete worm</name>
    <dbReference type="NCBI Taxonomy" id="283909"/>
    <lineage>
        <taxon>Eukaryota</taxon>
        <taxon>Metazoa</taxon>
        <taxon>Spiralia</taxon>
        <taxon>Lophotrochozoa</taxon>
        <taxon>Annelida</taxon>
        <taxon>Polychaeta</taxon>
        <taxon>Sedentaria</taxon>
        <taxon>Scolecida</taxon>
        <taxon>Capitellidae</taxon>
        <taxon>Capitella</taxon>
    </lineage>
</organism>
<keyword evidence="3" id="KW-1185">Reference proteome</keyword>
<dbReference type="HOGENOM" id="CLU_2087090_0_0_1"/>
<evidence type="ECO:0000313" key="3">
    <source>
        <dbReference type="Proteomes" id="UP000014760"/>
    </source>
</evidence>